<comment type="caution">
    <text evidence="2">The sequence shown here is derived from an EMBL/GenBank/DDBJ whole genome shotgun (WGS) entry which is preliminary data.</text>
</comment>
<reference evidence="2" key="1">
    <citation type="submission" date="2023-06" db="EMBL/GenBank/DDBJ databases">
        <title>Genomic analysis of the entomopathogenic nematode Steinernema hermaphroditum.</title>
        <authorList>
            <person name="Schwarz E.M."/>
            <person name="Heppert J.K."/>
            <person name="Baniya A."/>
            <person name="Schwartz H.T."/>
            <person name="Tan C.-H."/>
            <person name="Antoshechkin I."/>
            <person name="Sternberg P.W."/>
            <person name="Goodrich-Blair H."/>
            <person name="Dillman A.R."/>
        </authorList>
    </citation>
    <scope>NUCLEOTIDE SEQUENCE</scope>
    <source>
        <strain evidence="2">PS9179</strain>
        <tissue evidence="2">Whole animal</tissue>
    </source>
</reference>
<proteinExistence type="predicted"/>
<evidence type="ECO:0000313" key="2">
    <source>
        <dbReference type="EMBL" id="KAK0421337.1"/>
    </source>
</evidence>
<dbReference type="Proteomes" id="UP001175271">
    <property type="component" value="Unassembled WGS sequence"/>
</dbReference>
<accession>A0AA39M552</accession>
<name>A0AA39M552_9BILA</name>
<protein>
    <recommendedName>
        <fullName evidence="4">Antistasin-like domain-containing protein</fullName>
    </recommendedName>
</protein>
<evidence type="ECO:0000256" key="1">
    <source>
        <dbReference type="SAM" id="SignalP"/>
    </source>
</evidence>
<keyword evidence="1" id="KW-0732">Signal</keyword>
<keyword evidence="3" id="KW-1185">Reference proteome</keyword>
<organism evidence="2 3">
    <name type="scientific">Steinernema hermaphroditum</name>
    <dbReference type="NCBI Taxonomy" id="289476"/>
    <lineage>
        <taxon>Eukaryota</taxon>
        <taxon>Metazoa</taxon>
        <taxon>Ecdysozoa</taxon>
        <taxon>Nematoda</taxon>
        <taxon>Chromadorea</taxon>
        <taxon>Rhabditida</taxon>
        <taxon>Tylenchina</taxon>
        <taxon>Panagrolaimomorpha</taxon>
        <taxon>Strongyloidoidea</taxon>
        <taxon>Steinernematidae</taxon>
        <taxon>Steinernema</taxon>
    </lineage>
</organism>
<feature type="signal peptide" evidence="1">
    <location>
        <begin position="1"/>
        <end position="20"/>
    </location>
</feature>
<feature type="chain" id="PRO_5041217150" description="Antistasin-like domain-containing protein" evidence="1">
    <location>
        <begin position="21"/>
        <end position="145"/>
    </location>
</feature>
<dbReference type="EMBL" id="JAUCMV010000002">
    <property type="protein sequence ID" value="KAK0421337.1"/>
    <property type="molecule type" value="Genomic_DNA"/>
</dbReference>
<sequence length="145" mass="15031">MSTALCVSLLALLLISAASPMVICPECDCAEVDCPLDSHSVLPPPLPMGKCGCRCPICVPNTTCPPCNCPMIGMCRKGTHLVYPPPPPVGQCGCSCPHCVPDDCACFCPAVKCANGTHIVYPPPATQGPDGFCTCACPYCKPNTC</sequence>
<gene>
    <name evidence="2" type="ORF">QR680_015185</name>
</gene>
<evidence type="ECO:0008006" key="4">
    <source>
        <dbReference type="Google" id="ProtNLM"/>
    </source>
</evidence>
<evidence type="ECO:0000313" key="3">
    <source>
        <dbReference type="Proteomes" id="UP001175271"/>
    </source>
</evidence>
<dbReference type="AlphaFoldDB" id="A0AA39M552"/>